<keyword evidence="2" id="KW-1185">Reference proteome</keyword>
<evidence type="ECO:0000313" key="2">
    <source>
        <dbReference type="Proteomes" id="UP001600888"/>
    </source>
</evidence>
<gene>
    <name evidence="1" type="ORF">FJTKL_03154</name>
</gene>
<sequence length="374" mass="42003">MDSLEAFERGRALPPEALNHGSPINPFKAEIIPLRVEPSIPHVWQGYNRSRVFFLDEHIVLKAQKQYHVPSVSLPGDRMLLELGLANFRGTQLERQAFTILKSSPHPNLVRCLDVRGVQNPDLLDGILFFERLEPLSTALAESNVTCRRRWAVELASAFAHLESLGLIPTHACVRDLGLDKNGRLKLMGFGASPRRSYPGDQEHDETAADYHQDPIPSAEVICRTIGRAHQRLASCLHYILTGVDPDEQAQQMGDGCYSQTERIQWREKVRRGEYAIAPGAEPIADILQDAWTLRTAASDAVMSFSEVERKVRVALGPVDIEDDGGHEPANDIDLKLIEESCREWLWAQEREPKWMGSREYGEAVREVTADCDA</sequence>
<dbReference type="SUPFAM" id="SSF56112">
    <property type="entry name" value="Protein kinase-like (PK-like)"/>
    <property type="match status" value="1"/>
</dbReference>
<dbReference type="Gene3D" id="1.10.510.10">
    <property type="entry name" value="Transferase(Phosphotransferase) domain 1"/>
    <property type="match status" value="1"/>
</dbReference>
<evidence type="ECO:0000313" key="1">
    <source>
        <dbReference type="EMBL" id="KAL2274483.1"/>
    </source>
</evidence>
<dbReference type="InterPro" id="IPR011009">
    <property type="entry name" value="Kinase-like_dom_sf"/>
</dbReference>
<name>A0ABR4DVU9_9PEZI</name>
<dbReference type="EMBL" id="JBAWTH010000155">
    <property type="protein sequence ID" value="KAL2274483.1"/>
    <property type="molecule type" value="Genomic_DNA"/>
</dbReference>
<comment type="caution">
    <text evidence="1">The sequence shown here is derived from an EMBL/GenBank/DDBJ whole genome shotgun (WGS) entry which is preliminary data.</text>
</comment>
<protein>
    <recommendedName>
        <fullName evidence="3">Protein kinase domain-containing protein</fullName>
    </recommendedName>
</protein>
<evidence type="ECO:0008006" key="3">
    <source>
        <dbReference type="Google" id="ProtNLM"/>
    </source>
</evidence>
<dbReference type="Proteomes" id="UP001600888">
    <property type="component" value="Unassembled WGS sequence"/>
</dbReference>
<proteinExistence type="predicted"/>
<accession>A0ABR4DVU9</accession>
<organism evidence="1 2">
    <name type="scientific">Diaporthe vaccinii</name>
    <dbReference type="NCBI Taxonomy" id="105482"/>
    <lineage>
        <taxon>Eukaryota</taxon>
        <taxon>Fungi</taxon>
        <taxon>Dikarya</taxon>
        <taxon>Ascomycota</taxon>
        <taxon>Pezizomycotina</taxon>
        <taxon>Sordariomycetes</taxon>
        <taxon>Sordariomycetidae</taxon>
        <taxon>Diaporthales</taxon>
        <taxon>Diaporthaceae</taxon>
        <taxon>Diaporthe</taxon>
        <taxon>Diaporthe eres species complex</taxon>
    </lineage>
</organism>
<reference evidence="1 2" key="1">
    <citation type="submission" date="2024-03" db="EMBL/GenBank/DDBJ databases">
        <title>A high-quality draft genome sequence of Diaporthe vaccinii, a causative agent of upright dieback and viscid rot disease in cranberry plants.</title>
        <authorList>
            <person name="Sarrasin M."/>
            <person name="Lang B.F."/>
            <person name="Burger G."/>
        </authorList>
    </citation>
    <scope>NUCLEOTIDE SEQUENCE [LARGE SCALE GENOMIC DNA]</scope>
    <source>
        <strain evidence="1 2">IS7</strain>
    </source>
</reference>